<gene>
    <name evidence="15" type="ORF">GRF29_69g2143921</name>
</gene>
<reference evidence="15 16" key="1">
    <citation type="submission" date="2021-02" db="EMBL/GenBank/DDBJ databases">
        <title>Genome assembly of Pseudopithomyces chartarum.</title>
        <authorList>
            <person name="Jauregui R."/>
            <person name="Singh J."/>
            <person name="Voisey C."/>
        </authorList>
    </citation>
    <scope>NUCLEOTIDE SEQUENCE [LARGE SCALE GENOMIC DNA]</scope>
    <source>
        <strain evidence="15 16">AGR01</strain>
    </source>
</reference>
<dbReference type="GO" id="GO:0044611">
    <property type="term" value="C:nuclear pore inner ring"/>
    <property type="evidence" value="ECO:0007669"/>
    <property type="project" value="TreeGrafter"/>
</dbReference>
<dbReference type="Gene3D" id="1.25.40.450">
    <property type="entry name" value="Nucleoporin, helical domain, N-terminal subdomain"/>
    <property type="match status" value="1"/>
</dbReference>
<evidence type="ECO:0000256" key="4">
    <source>
        <dbReference type="ARBA" id="ARBA00007373"/>
    </source>
</evidence>
<evidence type="ECO:0008006" key="17">
    <source>
        <dbReference type="Google" id="ProtNLM"/>
    </source>
</evidence>
<dbReference type="GO" id="GO:0000972">
    <property type="term" value="P:transcription-dependent tethering of RNA polymerase II gene DNA at nuclear periphery"/>
    <property type="evidence" value="ECO:0007669"/>
    <property type="project" value="TreeGrafter"/>
</dbReference>
<dbReference type="Pfam" id="PF08801">
    <property type="entry name" value="Nucleoporin_N"/>
    <property type="match status" value="1"/>
</dbReference>
<dbReference type="GO" id="GO:0036228">
    <property type="term" value="P:protein localization to nuclear inner membrane"/>
    <property type="evidence" value="ECO:0007669"/>
    <property type="project" value="TreeGrafter"/>
</dbReference>
<name>A0AAN6M1I2_9PLEO</name>
<evidence type="ECO:0000256" key="3">
    <source>
        <dbReference type="ARBA" id="ARBA00004620"/>
    </source>
</evidence>
<feature type="compositionally biased region" description="Pro residues" evidence="12">
    <location>
        <begin position="1"/>
        <end position="11"/>
    </location>
</feature>
<evidence type="ECO:0000259" key="13">
    <source>
        <dbReference type="Pfam" id="PF03177"/>
    </source>
</evidence>
<dbReference type="EMBL" id="WVTA01000006">
    <property type="protein sequence ID" value="KAK3209534.1"/>
    <property type="molecule type" value="Genomic_DNA"/>
</dbReference>
<dbReference type="GO" id="GO:0017056">
    <property type="term" value="F:structural constituent of nuclear pore"/>
    <property type="evidence" value="ECO:0007669"/>
    <property type="project" value="InterPro"/>
</dbReference>
<dbReference type="PANTHER" id="PTHR10350">
    <property type="entry name" value="NUCLEAR PORE COMPLEX PROTEIN NUP155"/>
    <property type="match status" value="1"/>
</dbReference>
<dbReference type="Gene3D" id="1.20.120.1880">
    <property type="entry name" value="Nucleoporin, helical C-terminal domain"/>
    <property type="match status" value="1"/>
</dbReference>
<feature type="compositionally biased region" description="Pro residues" evidence="12">
    <location>
        <begin position="21"/>
        <end position="40"/>
    </location>
</feature>
<evidence type="ECO:0000256" key="6">
    <source>
        <dbReference type="ARBA" id="ARBA00022816"/>
    </source>
</evidence>
<feature type="domain" description="Nucleoporin Nup133/Nup155-like N-terminal" evidence="14">
    <location>
        <begin position="88"/>
        <end position="530"/>
    </location>
</feature>
<evidence type="ECO:0000256" key="5">
    <source>
        <dbReference type="ARBA" id="ARBA00022448"/>
    </source>
</evidence>
<comment type="similarity">
    <text evidence="4">Belongs to the non-repetitive/WGA-negative nucleoporin family.</text>
</comment>
<evidence type="ECO:0000256" key="1">
    <source>
        <dbReference type="ARBA" id="ARBA00004335"/>
    </source>
</evidence>
<keyword evidence="5" id="KW-0813">Transport</keyword>
<keyword evidence="8" id="KW-0811">Translocation</keyword>
<dbReference type="GO" id="GO:0006606">
    <property type="term" value="P:protein import into nucleus"/>
    <property type="evidence" value="ECO:0007669"/>
    <property type="project" value="TreeGrafter"/>
</dbReference>
<dbReference type="PANTHER" id="PTHR10350:SF6">
    <property type="entry name" value="NUCLEAR PORE COMPLEX PROTEIN NUP155"/>
    <property type="match status" value="1"/>
</dbReference>
<dbReference type="GO" id="GO:0006405">
    <property type="term" value="P:RNA export from nucleus"/>
    <property type="evidence" value="ECO:0007669"/>
    <property type="project" value="TreeGrafter"/>
</dbReference>
<dbReference type="InterPro" id="IPR042533">
    <property type="entry name" value="Nucleoporin_Nup155_C_1"/>
</dbReference>
<evidence type="ECO:0000256" key="2">
    <source>
        <dbReference type="ARBA" id="ARBA00004567"/>
    </source>
</evidence>
<dbReference type="Pfam" id="PF03177">
    <property type="entry name" value="Nucleoporin_C"/>
    <property type="match status" value="1"/>
</dbReference>
<dbReference type="GO" id="GO:0051292">
    <property type="term" value="P:nuclear pore complex assembly"/>
    <property type="evidence" value="ECO:0007669"/>
    <property type="project" value="UniProtKB-ARBA"/>
</dbReference>
<dbReference type="Proteomes" id="UP001280581">
    <property type="component" value="Unassembled WGS sequence"/>
</dbReference>
<evidence type="ECO:0000256" key="9">
    <source>
        <dbReference type="ARBA" id="ARBA00023132"/>
    </source>
</evidence>
<keyword evidence="7" id="KW-0653">Protein transport</keyword>
<dbReference type="FunFam" id="1.25.40.440:FF:000001">
    <property type="entry name" value="Nuclear pore complex subunit"/>
    <property type="match status" value="1"/>
</dbReference>
<comment type="subcellular location">
    <subcellularLocation>
        <location evidence="1">Nucleus membrane</location>
        <topology evidence="1">Peripheral membrane protein</topology>
        <orientation evidence="1">Cytoplasmic side</orientation>
    </subcellularLocation>
    <subcellularLocation>
        <location evidence="3">Nucleus membrane</location>
        <topology evidence="3">Peripheral membrane protein</topology>
        <orientation evidence="3">Nucleoplasmic side</orientation>
    </subcellularLocation>
    <subcellularLocation>
        <location evidence="2">Nucleus</location>
        <location evidence="2">Nuclear pore complex</location>
    </subcellularLocation>
</comment>
<organism evidence="15 16">
    <name type="scientific">Pseudopithomyces chartarum</name>
    <dbReference type="NCBI Taxonomy" id="1892770"/>
    <lineage>
        <taxon>Eukaryota</taxon>
        <taxon>Fungi</taxon>
        <taxon>Dikarya</taxon>
        <taxon>Ascomycota</taxon>
        <taxon>Pezizomycotina</taxon>
        <taxon>Dothideomycetes</taxon>
        <taxon>Pleosporomycetidae</taxon>
        <taxon>Pleosporales</taxon>
        <taxon>Massarineae</taxon>
        <taxon>Didymosphaeriaceae</taxon>
        <taxon>Pseudopithomyces</taxon>
    </lineage>
</organism>
<evidence type="ECO:0000256" key="8">
    <source>
        <dbReference type="ARBA" id="ARBA00023010"/>
    </source>
</evidence>
<keyword evidence="11" id="KW-0539">Nucleus</keyword>
<feature type="domain" description="Nucleoporin Nup133/Nup155-like C-terminal" evidence="13">
    <location>
        <begin position="633"/>
        <end position="1261"/>
    </location>
</feature>
<evidence type="ECO:0000313" key="15">
    <source>
        <dbReference type="EMBL" id="KAK3209534.1"/>
    </source>
</evidence>
<dbReference type="GO" id="GO:0051028">
    <property type="term" value="P:mRNA transport"/>
    <property type="evidence" value="ECO:0007669"/>
    <property type="project" value="UniProtKB-KW"/>
</dbReference>
<protein>
    <recommendedName>
        <fullName evidence="17">Nucleoporin</fullName>
    </recommendedName>
</protein>
<dbReference type="AlphaFoldDB" id="A0AAN6M1I2"/>
<keyword evidence="10" id="KW-0472">Membrane</keyword>
<sequence length="1269" mass="141657">MNVPPATPQRPGPGAYINTPARPPPFQMAPPQQPQQPIAPAPVPTQIQRAADAINRMLQVDSRYPSLEAYTRQGSSGEYELPTSQAWAPFQRLRSYEHPETMYDQVNEMQMRVCMGLFAEINHAYIAVDNQLYLWDYTAQRPELIGFEELRDNITCVKLVKPRAKVFVDTISWLLVIATTADIVLIAVECQTGPEGVYEVNLFRTGMQTSVRGINVTGIASSAKTGRIFFVESDTEDVHELCYQQEERWFSNRCSKKNHVTSSVVIPLPTSLWGKRADVVGVKQVVVDDTRNLLYTLSTNSTVKVYHMRTATTLENVIKRDLRTIKSLMSHYIGFQAPVLEGLQIIGIDPIAASEAEAVSLMITSSTGVRIYMSATSGGWGATRAPTDMAVRHIRFPPVAPDAAPAGGANATTTQIQPYQGGTPLGIDSRVLTPATATFRYAPGSFLCAVERTGLNHHELFISTAHTGQLLGGSEPRFTEAGQHITLQGTVQDAGLTTPPFAATNSGSEYAVQFDAPAAEYAIMTHYGIETVRRRRLVDTFAAIIRYGGSVEAVSEDLRRFARHYGLTETASTALAVACGQGADVGADSRVIPITDPEVIETARKAFIDYGGKPQIAETAATEGLSVDSVRPSQRHDGIALYVARLVRSIWDSPIIKQTVKPTGPVLEPFHKVDKLQSIQRSLLSLQQFLDENKTFIDGLAGPDALGRTHDRREEVELQGENRALTSLLLMINNIVEGIAFSLVLFEERLENIMLLLTEETRQEVQRLTFHSLFATSEGRDLAKEIVKAIVNHNIAKGSNVETVAEALRRKCGSFCSSDDVVIFKASENLQKAAQLGANAERGRIQLNDSLRLYEQVGKSLTMEHLTHAVDSYIQLEFYAGAIRLALKVAEERDRGNRALSWIKDGQPADDSRQAPFIQRTNCYRLIFRVIEAVDRAYAAQGNAQTDGVVPQISRRKQEAYEQINNSDDEVFQNFLYDWYMEQGWSERLLEIDSPYVVEYLKRSSETNQAHADLLWRYYAHYSDYLGAAEVQFQLAKSEVFPLSLEQRIEYLSRAKANASTRLTGFTETGARSRQTRQELLRNISDHLDIANIQDDILAKLRADPRFQNLGEARKQDMLNELDGTVKTVDELFNRYTDQAGYYALSLLLFHQADIRDMAHIRTTWTNFIEQTHVTAVDSRRASPWELVALETESLGRRVGSNQNIFPVTDIFQLLLHYDVDKFRSIGEDGNITGERTPEAENPIEWVIDIFFRLGAPIENLSAWEEATG</sequence>
<comment type="caution">
    <text evidence="15">The sequence shown here is derived from an EMBL/GenBank/DDBJ whole genome shotgun (WGS) entry which is preliminary data.</text>
</comment>
<dbReference type="FunFam" id="1.25.40.450:FF:000002">
    <property type="entry name" value="Putative non-repetitive nucleoporin"/>
    <property type="match status" value="1"/>
</dbReference>
<evidence type="ECO:0000256" key="12">
    <source>
        <dbReference type="SAM" id="MobiDB-lite"/>
    </source>
</evidence>
<dbReference type="InterPro" id="IPR007187">
    <property type="entry name" value="Nucleoporin_Nup133/Nup155_C"/>
</dbReference>
<evidence type="ECO:0000256" key="10">
    <source>
        <dbReference type="ARBA" id="ARBA00023136"/>
    </source>
</evidence>
<evidence type="ECO:0000259" key="14">
    <source>
        <dbReference type="Pfam" id="PF08801"/>
    </source>
</evidence>
<dbReference type="Gene3D" id="1.20.58.1780">
    <property type="match status" value="1"/>
</dbReference>
<evidence type="ECO:0000256" key="7">
    <source>
        <dbReference type="ARBA" id="ARBA00022927"/>
    </source>
</evidence>
<dbReference type="Gene3D" id="1.25.40.440">
    <property type="entry name" value="Nucleoporin, helical domain, central subdomain"/>
    <property type="match status" value="1"/>
</dbReference>
<dbReference type="GO" id="GO:0031965">
    <property type="term" value="C:nuclear membrane"/>
    <property type="evidence" value="ECO:0007669"/>
    <property type="project" value="UniProtKB-SubCell"/>
</dbReference>
<keyword evidence="6" id="KW-0509">mRNA transport</keyword>
<dbReference type="InterPro" id="IPR014908">
    <property type="entry name" value="Nucleoporin_Nup133/Nup155_N"/>
</dbReference>
<accession>A0AAN6M1I2</accession>
<proteinExistence type="inferred from homology"/>
<dbReference type="InterPro" id="IPR042537">
    <property type="entry name" value="Nucleoporin_Nup155_C_2"/>
</dbReference>
<evidence type="ECO:0000313" key="16">
    <source>
        <dbReference type="Proteomes" id="UP001280581"/>
    </source>
</evidence>
<keyword evidence="16" id="KW-1185">Reference proteome</keyword>
<keyword evidence="9" id="KW-0906">Nuclear pore complex</keyword>
<dbReference type="InterPro" id="IPR042538">
    <property type="entry name" value="Nucleoporin_Nup155_C_3"/>
</dbReference>
<dbReference type="InterPro" id="IPR004870">
    <property type="entry name" value="Nucleoporin_Nup155"/>
</dbReference>
<evidence type="ECO:0000256" key="11">
    <source>
        <dbReference type="ARBA" id="ARBA00023242"/>
    </source>
</evidence>
<feature type="region of interest" description="Disordered" evidence="12">
    <location>
        <begin position="1"/>
        <end position="40"/>
    </location>
</feature>